<name>A0AAE6ZF72_9BACT</name>
<evidence type="ECO:0000313" key="3">
    <source>
        <dbReference type="Proteomes" id="UP000502421"/>
    </source>
</evidence>
<dbReference type="AlphaFoldDB" id="A0AAE6ZF72"/>
<keyword evidence="1" id="KW-0732">Signal</keyword>
<protein>
    <recommendedName>
        <fullName evidence="4">DUF4251 domain-containing protein</fullName>
    </recommendedName>
</protein>
<feature type="chain" id="PRO_5042099206" description="DUF4251 domain-containing protein" evidence="1">
    <location>
        <begin position="20"/>
        <end position="173"/>
    </location>
</feature>
<reference evidence="3" key="1">
    <citation type="submission" date="2020-04" db="EMBL/GenBank/DDBJ databases">
        <authorList>
            <person name="Kittiwongwattana C."/>
        </authorList>
    </citation>
    <scope>NUCLEOTIDE SEQUENCE [LARGE SCALE GENOMIC DNA]</scope>
    <source>
        <strain evidence="3">1310</strain>
    </source>
</reference>
<sequence>MKQLLLTTLMGVFSLTTLAQQKTNLAKLQFDELAAKVLQGITGVRQGKLYDLPNMLSYGIDNKGVLLFDRYAPPHVELLAYNEKVAGFGFRIMSYAFQQEIKDYLEDHYALKLADSSRWGKQYTYADSQVTINFQAVPETDFKQGRSGYLDIKTSTLTKAIAVQEEKYKKVHR</sequence>
<evidence type="ECO:0008006" key="4">
    <source>
        <dbReference type="Google" id="ProtNLM"/>
    </source>
</evidence>
<dbReference type="Proteomes" id="UP000502421">
    <property type="component" value="Chromosome"/>
</dbReference>
<feature type="signal peptide" evidence="1">
    <location>
        <begin position="1"/>
        <end position="19"/>
    </location>
</feature>
<dbReference type="RefSeq" id="WP_168804111.1">
    <property type="nucleotide sequence ID" value="NZ_CP051205.1"/>
</dbReference>
<proteinExistence type="predicted"/>
<evidence type="ECO:0000313" key="2">
    <source>
        <dbReference type="EMBL" id="QJB31855.1"/>
    </source>
</evidence>
<accession>A0AAE6ZF72</accession>
<organism evidence="2 3">
    <name type="scientific">Chitinophaga oryzae</name>
    <dbReference type="NCBI Taxonomy" id="2725414"/>
    <lineage>
        <taxon>Bacteria</taxon>
        <taxon>Pseudomonadati</taxon>
        <taxon>Bacteroidota</taxon>
        <taxon>Chitinophagia</taxon>
        <taxon>Chitinophagales</taxon>
        <taxon>Chitinophagaceae</taxon>
        <taxon>Chitinophaga</taxon>
    </lineage>
</organism>
<dbReference type="EMBL" id="CP051205">
    <property type="protein sequence ID" value="QJB31855.1"/>
    <property type="molecule type" value="Genomic_DNA"/>
</dbReference>
<evidence type="ECO:0000256" key="1">
    <source>
        <dbReference type="SAM" id="SignalP"/>
    </source>
</evidence>
<dbReference type="KEGG" id="coy:HF329_11175"/>
<gene>
    <name evidence="2" type="ORF">HF329_11175</name>
</gene>